<dbReference type="EMBL" id="KV918877">
    <property type="protein sequence ID" value="OSX76181.1"/>
    <property type="molecule type" value="Genomic_DNA"/>
</dbReference>
<dbReference type="Proteomes" id="UP000218209">
    <property type="component" value="Unassembled WGS sequence"/>
</dbReference>
<feature type="compositionally biased region" description="Pro residues" evidence="1">
    <location>
        <begin position="23"/>
        <end position="33"/>
    </location>
</feature>
<accession>A0A1X6P5K8</accession>
<feature type="compositionally biased region" description="Low complexity" evidence="1">
    <location>
        <begin position="34"/>
        <end position="56"/>
    </location>
</feature>
<name>A0A1X6P5K8_PORUM</name>
<proteinExistence type="predicted"/>
<sequence>MTAPRGAARLFACTPGRWEPVAATPPPRSPPPRAARASPAPAVAATSPPRSPPLRLSLAVGITAPPRLPNQPSPPPRTRGCRLRRSFSSSSVCFPCARHRLTGVGAVADVPVHARWTPPMWRQRHRRTSCESSSRCFWAWRPCRPTWTSTFQRYSRQCMPWRSDVPRSAATFTSRACRSRRESPFSWSCTTRRSRRAPAQGASSRPCTRPCMRSWP</sequence>
<feature type="region of interest" description="Disordered" evidence="1">
    <location>
        <begin position="196"/>
        <end position="216"/>
    </location>
</feature>
<feature type="region of interest" description="Disordered" evidence="1">
    <location>
        <begin position="1"/>
        <end position="56"/>
    </location>
</feature>
<keyword evidence="3" id="KW-1185">Reference proteome</keyword>
<gene>
    <name evidence="2" type="ORF">BU14_0204s0027</name>
</gene>
<evidence type="ECO:0000313" key="3">
    <source>
        <dbReference type="Proteomes" id="UP000218209"/>
    </source>
</evidence>
<reference evidence="2 3" key="1">
    <citation type="submission" date="2017-03" db="EMBL/GenBank/DDBJ databases">
        <title>WGS assembly of Porphyra umbilicalis.</title>
        <authorList>
            <person name="Brawley S.H."/>
            <person name="Blouin N.A."/>
            <person name="Ficko-Blean E."/>
            <person name="Wheeler G.L."/>
            <person name="Lohr M."/>
            <person name="Goodson H.V."/>
            <person name="Jenkins J.W."/>
            <person name="Blaby-Haas C.E."/>
            <person name="Helliwell K.E."/>
            <person name="Chan C."/>
            <person name="Marriage T."/>
            <person name="Bhattacharya D."/>
            <person name="Klein A.S."/>
            <person name="Badis Y."/>
            <person name="Brodie J."/>
            <person name="Cao Y."/>
            <person name="Collen J."/>
            <person name="Dittami S.M."/>
            <person name="Gachon C.M."/>
            <person name="Green B.R."/>
            <person name="Karpowicz S."/>
            <person name="Kim J.W."/>
            <person name="Kudahl U."/>
            <person name="Lin S."/>
            <person name="Michel G."/>
            <person name="Mittag M."/>
            <person name="Olson B.J."/>
            <person name="Pangilinan J."/>
            <person name="Peng Y."/>
            <person name="Qiu H."/>
            <person name="Shu S."/>
            <person name="Singer J.T."/>
            <person name="Smith A.G."/>
            <person name="Sprecher B.N."/>
            <person name="Wagner V."/>
            <person name="Wang W."/>
            <person name="Wang Z.-Y."/>
            <person name="Yan J."/>
            <person name="Yarish C."/>
            <person name="Zoeuner-Riek S."/>
            <person name="Zhuang Y."/>
            <person name="Zou Y."/>
            <person name="Lindquist E.A."/>
            <person name="Grimwood J."/>
            <person name="Barry K."/>
            <person name="Rokhsar D.S."/>
            <person name="Schmutz J."/>
            <person name="Stiller J.W."/>
            <person name="Grossman A.R."/>
            <person name="Prochnik S.E."/>
        </authorList>
    </citation>
    <scope>NUCLEOTIDE SEQUENCE [LARGE SCALE GENOMIC DNA]</scope>
    <source>
        <strain evidence="2">4086291</strain>
    </source>
</reference>
<evidence type="ECO:0000256" key="1">
    <source>
        <dbReference type="SAM" id="MobiDB-lite"/>
    </source>
</evidence>
<protein>
    <submittedName>
        <fullName evidence="2">Uncharacterized protein</fullName>
    </submittedName>
</protein>
<dbReference type="AlphaFoldDB" id="A0A1X6P5K8"/>
<organism evidence="2 3">
    <name type="scientific">Porphyra umbilicalis</name>
    <name type="common">Purple laver</name>
    <name type="synonym">Red alga</name>
    <dbReference type="NCBI Taxonomy" id="2786"/>
    <lineage>
        <taxon>Eukaryota</taxon>
        <taxon>Rhodophyta</taxon>
        <taxon>Bangiophyceae</taxon>
        <taxon>Bangiales</taxon>
        <taxon>Bangiaceae</taxon>
        <taxon>Porphyra</taxon>
    </lineage>
</organism>
<evidence type="ECO:0000313" key="2">
    <source>
        <dbReference type="EMBL" id="OSX76181.1"/>
    </source>
</evidence>